<gene>
    <name evidence="2" type="ORF">H0A36_02100</name>
</gene>
<keyword evidence="1" id="KW-1133">Transmembrane helix</keyword>
<keyword evidence="3" id="KW-1185">Reference proteome</keyword>
<keyword evidence="1" id="KW-0472">Membrane</keyword>
<evidence type="ECO:0000313" key="3">
    <source>
        <dbReference type="Proteomes" id="UP000569732"/>
    </source>
</evidence>
<sequence>MAVSLGVQRVGCEINQVNLTCQAICLASCCRVWLYLTAEWITSVLILMLLLVSEDQANPLNFNQDLEK</sequence>
<name>A0A853HSL9_9GAMM</name>
<proteinExistence type="predicted"/>
<dbReference type="EMBL" id="JACCKB010000002">
    <property type="protein sequence ID" value="NYZ64780.1"/>
    <property type="molecule type" value="Genomic_DNA"/>
</dbReference>
<feature type="transmembrane region" description="Helical" evidence="1">
    <location>
        <begin position="32"/>
        <end position="52"/>
    </location>
</feature>
<evidence type="ECO:0000313" key="2">
    <source>
        <dbReference type="EMBL" id="NYZ64780.1"/>
    </source>
</evidence>
<dbReference type="RefSeq" id="WP_180566811.1">
    <property type="nucleotide sequence ID" value="NZ_JACCKB010000002.1"/>
</dbReference>
<dbReference type="AlphaFoldDB" id="A0A853HSL9"/>
<dbReference type="Proteomes" id="UP000569732">
    <property type="component" value="Unassembled WGS sequence"/>
</dbReference>
<organism evidence="2 3">
    <name type="scientific">Spartinivicinus marinus</name>
    <dbReference type="NCBI Taxonomy" id="2994442"/>
    <lineage>
        <taxon>Bacteria</taxon>
        <taxon>Pseudomonadati</taxon>
        <taxon>Pseudomonadota</taxon>
        <taxon>Gammaproteobacteria</taxon>
        <taxon>Oceanospirillales</taxon>
        <taxon>Zooshikellaceae</taxon>
        <taxon>Spartinivicinus</taxon>
    </lineage>
</organism>
<accession>A0A853HSL9</accession>
<comment type="caution">
    <text evidence="2">The sequence shown here is derived from an EMBL/GenBank/DDBJ whole genome shotgun (WGS) entry which is preliminary data.</text>
</comment>
<protein>
    <submittedName>
        <fullName evidence="2">Uncharacterized protein</fullName>
    </submittedName>
</protein>
<evidence type="ECO:0000256" key="1">
    <source>
        <dbReference type="SAM" id="Phobius"/>
    </source>
</evidence>
<keyword evidence="1" id="KW-0812">Transmembrane</keyword>
<reference evidence="2 3" key="1">
    <citation type="submission" date="2020-07" db="EMBL/GenBank/DDBJ databases">
        <title>Endozoicomonas sp. nov., isolated from sediment.</title>
        <authorList>
            <person name="Gu T."/>
        </authorList>
    </citation>
    <scope>NUCLEOTIDE SEQUENCE [LARGE SCALE GENOMIC DNA]</scope>
    <source>
        <strain evidence="2 3">SM1973</strain>
    </source>
</reference>